<name>A0A2S4ZZY6_9SPHI</name>
<comment type="subcellular location">
    <subcellularLocation>
        <location evidence="7">Cell membrane</location>
        <topology evidence="7">Multi-pass membrane protein</topology>
    </subcellularLocation>
</comment>
<dbReference type="OrthoDB" id="871140at2"/>
<dbReference type="PANTHER" id="PTHR30589">
    <property type="entry name" value="PROLIPOPROTEIN DIACYLGLYCERYL TRANSFERASE"/>
    <property type="match status" value="1"/>
</dbReference>
<feature type="transmembrane region" description="Helical" evidence="7">
    <location>
        <begin position="211"/>
        <end position="231"/>
    </location>
</feature>
<feature type="transmembrane region" description="Helical" evidence="7">
    <location>
        <begin position="22"/>
        <end position="40"/>
    </location>
</feature>
<feature type="transmembrane region" description="Helical" evidence="7">
    <location>
        <begin position="60"/>
        <end position="83"/>
    </location>
</feature>
<dbReference type="Proteomes" id="UP000236893">
    <property type="component" value="Unassembled WGS sequence"/>
</dbReference>
<feature type="transmembrane region" description="Helical" evidence="7">
    <location>
        <begin position="103"/>
        <end position="125"/>
    </location>
</feature>
<evidence type="ECO:0000256" key="6">
    <source>
        <dbReference type="ARBA" id="ARBA00023136"/>
    </source>
</evidence>
<dbReference type="UniPathway" id="UPA00664"/>
<dbReference type="GO" id="GO:0042158">
    <property type="term" value="P:lipoprotein biosynthetic process"/>
    <property type="evidence" value="ECO:0007669"/>
    <property type="project" value="UniProtKB-UniRule"/>
</dbReference>
<comment type="function">
    <text evidence="7">Catalyzes the transfer of the diacylglyceryl group from phosphatidylglycerol to the sulfhydryl group of the N-terminal cysteine of a prolipoprotein, the first step in the formation of mature lipoproteins.</text>
</comment>
<dbReference type="HAMAP" id="MF_01147">
    <property type="entry name" value="Lgt"/>
    <property type="match status" value="1"/>
</dbReference>
<dbReference type="NCBIfam" id="TIGR00544">
    <property type="entry name" value="lgt"/>
    <property type="match status" value="1"/>
</dbReference>
<protein>
    <recommendedName>
        <fullName evidence="7">Phosphatidylglycerol--prolipoprotein diacylglyceryl transferase</fullName>
        <ecNumber evidence="7">2.5.1.145</ecNumber>
    </recommendedName>
</protein>
<dbReference type="PANTHER" id="PTHR30589:SF0">
    <property type="entry name" value="PHOSPHATIDYLGLYCEROL--PROLIPOPROTEIN DIACYLGLYCERYL TRANSFERASE"/>
    <property type="match status" value="1"/>
</dbReference>
<sequence>MITNYIHWNIDPEIINIFGVSIRYYGLLFTGGLILCFFILKGIFSNENIPLTHLEKLSTYGIIGIFVGMRLGHCFFYEPSYYFSHPLEIILPIQPTADGGYKFSGFQGLASHGGTLGLIIALVIYAKKTKESIIKTVDLIAVVAPLGACFIRLANFMNSEIIGYPTTVPWAFVFERVDNLPRHPAQLYEAISYLLILGLMFYLYKTKRETLQNGFFFGLVITLIFIARFLIEFVKERQVSFEDKMQFDMGQLLSIPFIIVGLSFIIIGLVKTRNNTQPPTQVHLP</sequence>
<comment type="similarity">
    <text evidence="1 7">Belongs to the Lgt family.</text>
</comment>
<evidence type="ECO:0000256" key="3">
    <source>
        <dbReference type="ARBA" id="ARBA00022679"/>
    </source>
</evidence>
<feature type="transmembrane region" description="Helical" evidence="7">
    <location>
        <begin position="185"/>
        <end position="204"/>
    </location>
</feature>
<dbReference type="GO" id="GO:0008961">
    <property type="term" value="F:phosphatidylglycerol-prolipoprotein diacylglyceryl transferase activity"/>
    <property type="evidence" value="ECO:0007669"/>
    <property type="project" value="UniProtKB-UniRule"/>
</dbReference>
<reference evidence="8 9" key="1">
    <citation type="submission" date="2018-01" db="EMBL/GenBank/DDBJ databases">
        <authorList>
            <person name="Gaut B.S."/>
            <person name="Morton B.R."/>
            <person name="Clegg M.T."/>
            <person name="Duvall M.R."/>
        </authorList>
    </citation>
    <scope>NUCLEOTIDE SEQUENCE [LARGE SCALE GENOMIC DNA]</scope>
    <source>
        <strain evidence="8 9">HR-AV</strain>
    </source>
</reference>
<proteinExistence type="inferred from homology"/>
<keyword evidence="8" id="KW-0449">Lipoprotein</keyword>
<feature type="transmembrane region" description="Helical" evidence="7">
    <location>
        <begin position="251"/>
        <end position="270"/>
    </location>
</feature>
<keyword evidence="6 7" id="KW-0472">Membrane</keyword>
<organism evidence="8 9">
    <name type="scientific">Solitalea longa</name>
    <dbReference type="NCBI Taxonomy" id="2079460"/>
    <lineage>
        <taxon>Bacteria</taxon>
        <taxon>Pseudomonadati</taxon>
        <taxon>Bacteroidota</taxon>
        <taxon>Sphingobacteriia</taxon>
        <taxon>Sphingobacteriales</taxon>
        <taxon>Sphingobacteriaceae</taxon>
        <taxon>Solitalea</taxon>
    </lineage>
</organism>
<accession>A0A2S4ZZY6</accession>
<evidence type="ECO:0000256" key="4">
    <source>
        <dbReference type="ARBA" id="ARBA00022692"/>
    </source>
</evidence>
<keyword evidence="3 7" id="KW-0808">Transferase</keyword>
<evidence type="ECO:0000313" key="8">
    <source>
        <dbReference type="EMBL" id="POY35876.1"/>
    </source>
</evidence>
<keyword evidence="5 7" id="KW-1133">Transmembrane helix</keyword>
<dbReference type="EMBL" id="PQVF01000009">
    <property type="protein sequence ID" value="POY35876.1"/>
    <property type="molecule type" value="Genomic_DNA"/>
</dbReference>
<comment type="pathway">
    <text evidence="7">Protein modification; lipoprotein biosynthesis (diacylglyceryl transfer).</text>
</comment>
<evidence type="ECO:0000256" key="7">
    <source>
        <dbReference type="HAMAP-Rule" id="MF_01147"/>
    </source>
</evidence>
<dbReference type="RefSeq" id="WP_103789789.1">
    <property type="nucleotide sequence ID" value="NZ_PQVF01000009.1"/>
</dbReference>
<evidence type="ECO:0000256" key="2">
    <source>
        <dbReference type="ARBA" id="ARBA00022475"/>
    </source>
</evidence>
<keyword evidence="2 7" id="KW-1003">Cell membrane</keyword>
<feature type="transmembrane region" description="Helical" evidence="7">
    <location>
        <begin position="137"/>
        <end position="157"/>
    </location>
</feature>
<dbReference type="PROSITE" id="PS01311">
    <property type="entry name" value="LGT"/>
    <property type="match status" value="1"/>
</dbReference>
<evidence type="ECO:0000256" key="1">
    <source>
        <dbReference type="ARBA" id="ARBA00007150"/>
    </source>
</evidence>
<comment type="catalytic activity">
    <reaction evidence="7">
        <text>L-cysteinyl-[prolipoprotein] + a 1,2-diacyl-sn-glycero-3-phospho-(1'-sn-glycerol) = an S-1,2-diacyl-sn-glyceryl-L-cysteinyl-[prolipoprotein] + sn-glycerol 1-phosphate + H(+)</text>
        <dbReference type="Rhea" id="RHEA:56712"/>
        <dbReference type="Rhea" id="RHEA-COMP:14679"/>
        <dbReference type="Rhea" id="RHEA-COMP:14680"/>
        <dbReference type="ChEBI" id="CHEBI:15378"/>
        <dbReference type="ChEBI" id="CHEBI:29950"/>
        <dbReference type="ChEBI" id="CHEBI:57685"/>
        <dbReference type="ChEBI" id="CHEBI:64716"/>
        <dbReference type="ChEBI" id="CHEBI:140658"/>
        <dbReference type="EC" id="2.5.1.145"/>
    </reaction>
</comment>
<gene>
    <name evidence="7 8" type="primary">lgt</name>
    <name evidence="8" type="ORF">C3K47_14100</name>
</gene>
<dbReference type="InterPro" id="IPR001640">
    <property type="entry name" value="Lgt"/>
</dbReference>
<evidence type="ECO:0000256" key="5">
    <source>
        <dbReference type="ARBA" id="ARBA00022989"/>
    </source>
</evidence>
<dbReference type="AlphaFoldDB" id="A0A2S4ZZY6"/>
<evidence type="ECO:0000313" key="9">
    <source>
        <dbReference type="Proteomes" id="UP000236893"/>
    </source>
</evidence>
<keyword evidence="9" id="KW-1185">Reference proteome</keyword>
<feature type="binding site" evidence="7">
    <location>
        <position position="152"/>
    </location>
    <ligand>
        <name>a 1,2-diacyl-sn-glycero-3-phospho-(1'-sn-glycerol)</name>
        <dbReference type="ChEBI" id="CHEBI:64716"/>
    </ligand>
</feature>
<dbReference type="EC" id="2.5.1.145" evidence="7"/>
<dbReference type="Pfam" id="PF01790">
    <property type="entry name" value="LGT"/>
    <property type="match status" value="1"/>
</dbReference>
<dbReference type="GO" id="GO:0005886">
    <property type="term" value="C:plasma membrane"/>
    <property type="evidence" value="ECO:0007669"/>
    <property type="project" value="UniProtKB-SubCell"/>
</dbReference>
<keyword evidence="4 7" id="KW-0812">Transmembrane</keyword>
<comment type="caution">
    <text evidence="8">The sequence shown here is derived from an EMBL/GenBank/DDBJ whole genome shotgun (WGS) entry which is preliminary data.</text>
</comment>